<keyword evidence="5" id="KW-1185">Reference proteome</keyword>
<dbReference type="OrthoDB" id="2755316at2759"/>
<feature type="transmembrane region" description="Helical" evidence="2">
    <location>
        <begin position="12"/>
        <end position="38"/>
    </location>
</feature>
<evidence type="ECO:0000313" key="4">
    <source>
        <dbReference type="EMBL" id="PIL35655.1"/>
    </source>
</evidence>
<evidence type="ECO:0000256" key="2">
    <source>
        <dbReference type="SAM" id="Phobius"/>
    </source>
</evidence>
<feature type="transmembrane region" description="Helical" evidence="2">
    <location>
        <begin position="506"/>
        <end position="527"/>
    </location>
</feature>
<feature type="domain" description="DUF6534" evidence="3">
    <location>
        <begin position="167"/>
        <end position="252"/>
    </location>
</feature>
<keyword evidence="2" id="KW-0472">Membrane</keyword>
<dbReference type="Pfam" id="PF20152">
    <property type="entry name" value="DUF6534"/>
    <property type="match status" value="1"/>
</dbReference>
<feature type="compositionally biased region" description="Pro residues" evidence="1">
    <location>
        <begin position="728"/>
        <end position="744"/>
    </location>
</feature>
<keyword evidence="2" id="KW-1133">Transmembrane helix</keyword>
<feature type="transmembrane region" description="Helical" evidence="2">
    <location>
        <begin position="93"/>
        <end position="109"/>
    </location>
</feature>
<organism evidence="4 5">
    <name type="scientific">Ganoderma sinense ZZ0214-1</name>
    <dbReference type="NCBI Taxonomy" id="1077348"/>
    <lineage>
        <taxon>Eukaryota</taxon>
        <taxon>Fungi</taxon>
        <taxon>Dikarya</taxon>
        <taxon>Basidiomycota</taxon>
        <taxon>Agaricomycotina</taxon>
        <taxon>Agaricomycetes</taxon>
        <taxon>Polyporales</taxon>
        <taxon>Polyporaceae</taxon>
        <taxon>Ganoderma</taxon>
    </lineage>
</organism>
<sequence length="946" mass="104100">MADTAGADLDLTLGLIFVGLIATGCLFGVTTAQFGWYFAHYRQDRQVVKILVLVVWLLDAIHLGLYFDTMYIYLVQKEGMYFSDHPLPWSSNAQLFVNACVICIIQSFYASRIWQLSRRRLLLAIMAVLISMTWFFAMVLFVKTVITNTVAEFVLLTPYDIAMSVMSAATDTFLSGALMVLLWTFRKDTQGADRLINKLLLFAVNTGLLTGVCAVMAVITVLTKPSTNLFVLFYYIGTRLYTVSLLAMLNARIDLRIQAERMGERPLPEIEVTVPQRLTNKKSSQATALRRTDVPDVVVTMPCHDSDCTGTATTTGESSSSAPIPAPPRVHYFIITKKRKRSQLQAVDPCLGFYPTSSSSPRVTSHSSPQRLCLGPQPIVIPFAEQVAHTSRLSFMSGALEHSGSTDNICRPALYRTQGTAEVDTLARAPHHEREVEAALTVERFLRSAATTKATKHYSNWRRRRSPMKKRESPPRKQVEWTSDDEEYVTEEPPKKRQRRKKTRPLSARILAAAVVTGVDAVGGLFFPDPPKAQTSTRRPLPLSLGGRAPSPVDLMKSRRRRFVDPQKVDRADSQFVRVVTDTAAKKVEQVKEQRPITAWEPESLAVLGPSLGHDYYGPQEYFATRPLTLVPSTHPRSALRARCTTIISRSCPIPKRRKNEAWRSDCGDPRKFSRVKSIPNLSTAPSPCASSVVRRHGLSPSHKITEGSRDPSVIDDHTHITLCPSANVPPAPVAIPSSSPGPPSHSTVDSNLDEVWASRGSQRPKPTERLDLLIALSPQSAPRKPLKSLVSLLNDLREIACNATQVAATSQARQSRPATSSSVENWRNDPVRSASPSRPVRSRLPSAQSSPPAVVARPATSGARMGVAPAQEGYSLEGGGDHGGFGNGADSHPDTHRVDVLAILQLNQRKAILLPSSPLPGWNALPSSTAYVRDESDAEDNDDDH</sequence>
<feature type="compositionally biased region" description="Polar residues" evidence="1">
    <location>
        <begin position="807"/>
        <end position="826"/>
    </location>
</feature>
<feature type="compositionally biased region" description="Acidic residues" evidence="1">
    <location>
        <begin position="937"/>
        <end position="946"/>
    </location>
</feature>
<name>A0A2G8SPG7_9APHY</name>
<dbReference type="EMBL" id="AYKW01000003">
    <property type="protein sequence ID" value="PIL35655.1"/>
    <property type="molecule type" value="Genomic_DNA"/>
</dbReference>
<feature type="region of interest" description="Disordered" evidence="1">
    <location>
        <begin position="807"/>
        <end position="863"/>
    </location>
</feature>
<protein>
    <recommendedName>
        <fullName evidence="3">DUF6534 domain-containing protein</fullName>
    </recommendedName>
</protein>
<feature type="region of interest" description="Disordered" evidence="1">
    <location>
        <begin position="453"/>
        <end position="505"/>
    </location>
</feature>
<feature type="compositionally biased region" description="Polar residues" evidence="1">
    <location>
        <begin position="680"/>
        <end position="690"/>
    </location>
</feature>
<feature type="region of interest" description="Disordered" evidence="1">
    <location>
        <begin position="679"/>
        <end position="751"/>
    </location>
</feature>
<comment type="caution">
    <text evidence="4">The sequence shown here is derived from an EMBL/GenBank/DDBJ whole genome shotgun (WGS) entry which is preliminary data.</text>
</comment>
<proteinExistence type="predicted"/>
<dbReference type="Proteomes" id="UP000230002">
    <property type="component" value="Unassembled WGS sequence"/>
</dbReference>
<dbReference type="InterPro" id="IPR045339">
    <property type="entry name" value="DUF6534"/>
</dbReference>
<dbReference type="PANTHER" id="PTHR40465:SF1">
    <property type="entry name" value="DUF6534 DOMAIN-CONTAINING PROTEIN"/>
    <property type="match status" value="1"/>
</dbReference>
<feature type="compositionally biased region" description="Basic residues" evidence="1">
    <location>
        <begin position="454"/>
        <end position="468"/>
    </location>
</feature>
<feature type="compositionally biased region" description="Basic and acidic residues" evidence="1">
    <location>
        <begin position="704"/>
        <end position="720"/>
    </location>
</feature>
<keyword evidence="2" id="KW-0812">Transmembrane</keyword>
<feature type="region of interest" description="Disordered" evidence="1">
    <location>
        <begin position="917"/>
        <end position="946"/>
    </location>
</feature>
<dbReference type="AlphaFoldDB" id="A0A2G8SPG7"/>
<feature type="transmembrane region" description="Helical" evidence="2">
    <location>
        <begin position="161"/>
        <end position="183"/>
    </location>
</feature>
<dbReference type="STRING" id="1077348.A0A2G8SPG7"/>
<dbReference type="PANTHER" id="PTHR40465">
    <property type="entry name" value="CHROMOSOME 1, WHOLE GENOME SHOTGUN SEQUENCE"/>
    <property type="match status" value="1"/>
</dbReference>
<feature type="transmembrane region" description="Helical" evidence="2">
    <location>
        <begin position="50"/>
        <end position="73"/>
    </location>
</feature>
<gene>
    <name evidence="4" type="ORF">GSI_02385</name>
</gene>
<feature type="transmembrane region" description="Helical" evidence="2">
    <location>
        <begin position="231"/>
        <end position="251"/>
    </location>
</feature>
<feature type="transmembrane region" description="Helical" evidence="2">
    <location>
        <begin position="121"/>
        <end position="141"/>
    </location>
</feature>
<accession>A0A2G8SPG7</accession>
<feature type="compositionally biased region" description="Basic and acidic residues" evidence="1">
    <location>
        <begin position="469"/>
        <end position="479"/>
    </location>
</feature>
<feature type="transmembrane region" description="Helical" evidence="2">
    <location>
        <begin position="195"/>
        <end position="219"/>
    </location>
</feature>
<reference evidence="4 5" key="1">
    <citation type="journal article" date="2015" name="Sci. Rep.">
        <title>Chromosome-level genome map provides insights into diverse defense mechanisms in the medicinal fungus Ganoderma sinense.</title>
        <authorList>
            <person name="Zhu Y."/>
            <person name="Xu J."/>
            <person name="Sun C."/>
            <person name="Zhou S."/>
            <person name="Xu H."/>
            <person name="Nelson D.R."/>
            <person name="Qian J."/>
            <person name="Song J."/>
            <person name="Luo H."/>
            <person name="Xiang L."/>
            <person name="Li Y."/>
            <person name="Xu Z."/>
            <person name="Ji A."/>
            <person name="Wang L."/>
            <person name="Lu S."/>
            <person name="Hayward A."/>
            <person name="Sun W."/>
            <person name="Li X."/>
            <person name="Schwartz D.C."/>
            <person name="Wang Y."/>
            <person name="Chen S."/>
        </authorList>
    </citation>
    <scope>NUCLEOTIDE SEQUENCE [LARGE SCALE GENOMIC DNA]</scope>
    <source>
        <strain evidence="4 5">ZZ0214-1</strain>
    </source>
</reference>
<evidence type="ECO:0000259" key="3">
    <source>
        <dbReference type="Pfam" id="PF20152"/>
    </source>
</evidence>
<feature type="region of interest" description="Disordered" evidence="1">
    <location>
        <begin position="529"/>
        <end position="552"/>
    </location>
</feature>
<evidence type="ECO:0000256" key="1">
    <source>
        <dbReference type="SAM" id="MobiDB-lite"/>
    </source>
</evidence>
<feature type="compositionally biased region" description="Low complexity" evidence="1">
    <location>
        <begin position="832"/>
        <end position="848"/>
    </location>
</feature>
<evidence type="ECO:0000313" key="5">
    <source>
        <dbReference type="Proteomes" id="UP000230002"/>
    </source>
</evidence>